<dbReference type="InParanoid" id="E5A177"/>
<dbReference type="AlphaFoldDB" id="E5A177"/>
<dbReference type="Proteomes" id="UP000002668">
    <property type="component" value="Genome"/>
</dbReference>
<evidence type="ECO:0000313" key="2">
    <source>
        <dbReference type="Proteomes" id="UP000002668"/>
    </source>
</evidence>
<dbReference type="GeneID" id="13281180"/>
<name>E5A177_LEPMJ</name>
<organism evidence="2">
    <name type="scientific">Leptosphaeria maculans (strain JN3 / isolate v23.1.3 / race Av1-4-5-6-7-8)</name>
    <name type="common">Blackleg fungus</name>
    <name type="synonym">Phoma lingam</name>
    <dbReference type="NCBI Taxonomy" id="985895"/>
    <lineage>
        <taxon>Eukaryota</taxon>
        <taxon>Fungi</taxon>
        <taxon>Dikarya</taxon>
        <taxon>Ascomycota</taxon>
        <taxon>Pezizomycotina</taxon>
        <taxon>Dothideomycetes</taxon>
        <taxon>Pleosporomycetidae</taxon>
        <taxon>Pleosporales</taxon>
        <taxon>Pleosporineae</taxon>
        <taxon>Leptosphaeriaceae</taxon>
        <taxon>Plenodomus</taxon>
        <taxon>Plenodomus lingam/Leptosphaeria maculans species complex</taxon>
    </lineage>
</organism>
<reference evidence="2" key="1">
    <citation type="journal article" date="2011" name="Nat. Commun.">
        <title>Effector diversification within compartments of the Leptosphaeria maculans genome affected by Repeat-Induced Point mutations.</title>
        <authorList>
            <person name="Rouxel T."/>
            <person name="Grandaubert J."/>
            <person name="Hane J.K."/>
            <person name="Hoede C."/>
            <person name="van de Wouw A.P."/>
            <person name="Couloux A."/>
            <person name="Dominguez V."/>
            <person name="Anthouard V."/>
            <person name="Bally P."/>
            <person name="Bourras S."/>
            <person name="Cozijnsen A.J."/>
            <person name="Ciuffetti L.M."/>
            <person name="Degrave A."/>
            <person name="Dilmaghani A."/>
            <person name="Duret L."/>
            <person name="Fudal I."/>
            <person name="Goodwin S.B."/>
            <person name="Gout L."/>
            <person name="Glaser N."/>
            <person name="Linglin J."/>
            <person name="Kema G.H.J."/>
            <person name="Lapalu N."/>
            <person name="Lawrence C.B."/>
            <person name="May K."/>
            <person name="Meyer M."/>
            <person name="Ollivier B."/>
            <person name="Poulain J."/>
            <person name="Schoch C.L."/>
            <person name="Simon A."/>
            <person name="Spatafora J.W."/>
            <person name="Stachowiak A."/>
            <person name="Turgeon B.G."/>
            <person name="Tyler B.M."/>
            <person name="Vincent D."/>
            <person name="Weissenbach J."/>
            <person name="Amselem J."/>
            <person name="Quesneville H."/>
            <person name="Oliver R.P."/>
            <person name="Wincker P."/>
            <person name="Balesdent M.-H."/>
            <person name="Howlett B.J."/>
        </authorList>
    </citation>
    <scope>NUCLEOTIDE SEQUENCE [LARGE SCALE GENOMIC DNA]</scope>
    <source>
        <strain evidence="2">JN3 / isolate v23.1.3 / race Av1-4-5-6-7-8</strain>
    </source>
</reference>
<gene>
    <name evidence="1" type="ORF">LEMA_P104720.1</name>
</gene>
<dbReference type="HOGENOM" id="CLU_1326591_0_0_1"/>
<keyword evidence="2" id="KW-1185">Reference proteome</keyword>
<dbReference type="VEuPathDB" id="FungiDB:LEMA_P104720.1"/>
<evidence type="ECO:0000313" key="1">
    <source>
        <dbReference type="EMBL" id="CBX97341.1"/>
    </source>
</evidence>
<proteinExistence type="predicted"/>
<dbReference type="EMBL" id="FP929131">
    <property type="protein sequence ID" value="CBX97341.1"/>
    <property type="molecule type" value="Genomic_DNA"/>
</dbReference>
<accession>E5A177</accession>
<protein>
    <submittedName>
        <fullName evidence="1">Predicted protein</fullName>
    </submittedName>
</protein>
<sequence>MPHGLAADPPLSVQVVLTLSKLHRLHSTHIDNRRRKRPATRFMDKHGEIRSRQETDSLMLTTDAHLNKSQLSVRIIFLNRCPLRHNREAVKRAAPRDCSMLARLIVNLVPTVDDEICTTTTQSACRKYYALSTMDGCINDSTFPTVQHCLLSLETEYSVPFNIETSPITPYLDNPPKIIPTHLISLVRKSKYNHKNQVNSANLPPYT</sequence>